<evidence type="ECO:0000256" key="1">
    <source>
        <dbReference type="ARBA" id="ARBA00005690"/>
    </source>
</evidence>
<feature type="compositionally biased region" description="Polar residues" evidence="6">
    <location>
        <begin position="474"/>
        <end position="493"/>
    </location>
</feature>
<dbReference type="GO" id="GO:0003677">
    <property type="term" value="F:DNA binding"/>
    <property type="evidence" value="ECO:0007669"/>
    <property type="project" value="UniProtKB-KW"/>
</dbReference>
<keyword evidence="3" id="KW-0863">Zinc-finger</keyword>
<gene>
    <name evidence="8" type="ORF">POM88_002674</name>
</gene>
<dbReference type="Pfam" id="PF08646">
    <property type="entry name" value="Rep_fac-A_C"/>
    <property type="match status" value="1"/>
</dbReference>
<dbReference type="CDD" id="cd04476">
    <property type="entry name" value="RPA1_DBD_C"/>
    <property type="match status" value="1"/>
</dbReference>
<comment type="caution">
    <text evidence="8">The sequence shown here is derived from an EMBL/GenBank/DDBJ whole genome shotgun (WGS) entry which is preliminary data.</text>
</comment>
<dbReference type="EMBL" id="JAUIZM010000001">
    <property type="protein sequence ID" value="KAK1403069.1"/>
    <property type="molecule type" value="Genomic_DNA"/>
</dbReference>
<feature type="compositionally biased region" description="Basic residues" evidence="6">
    <location>
        <begin position="1048"/>
        <end position="1057"/>
    </location>
</feature>
<comment type="similarity">
    <text evidence="1">Belongs to the replication factor A protein 1 family.</text>
</comment>
<evidence type="ECO:0000256" key="5">
    <source>
        <dbReference type="ARBA" id="ARBA00023125"/>
    </source>
</evidence>
<feature type="region of interest" description="Disordered" evidence="6">
    <location>
        <begin position="967"/>
        <end position="996"/>
    </location>
</feature>
<evidence type="ECO:0000256" key="4">
    <source>
        <dbReference type="ARBA" id="ARBA00022833"/>
    </source>
</evidence>
<protein>
    <recommendedName>
        <fullName evidence="7">Replication factor A C-terminal domain-containing protein</fullName>
    </recommendedName>
</protein>
<dbReference type="PANTHER" id="PTHR47165">
    <property type="entry name" value="OS03G0429900 PROTEIN"/>
    <property type="match status" value="1"/>
</dbReference>
<dbReference type="GO" id="GO:0008270">
    <property type="term" value="F:zinc ion binding"/>
    <property type="evidence" value="ECO:0007669"/>
    <property type="project" value="UniProtKB-KW"/>
</dbReference>
<proteinExistence type="inferred from homology"/>
<dbReference type="SMART" id="SM00384">
    <property type="entry name" value="AT_hook"/>
    <property type="match status" value="3"/>
</dbReference>
<feature type="region of interest" description="Disordered" evidence="6">
    <location>
        <begin position="432"/>
        <end position="493"/>
    </location>
</feature>
<feature type="domain" description="Replication factor A C-terminal" evidence="7">
    <location>
        <begin position="831"/>
        <end position="957"/>
    </location>
</feature>
<keyword evidence="9" id="KW-1185">Reference proteome</keyword>
<feature type="compositionally biased region" description="Polar residues" evidence="6">
    <location>
        <begin position="397"/>
        <end position="415"/>
    </location>
</feature>
<dbReference type="SUPFAM" id="SSF50249">
    <property type="entry name" value="Nucleic acid-binding proteins"/>
    <property type="match status" value="2"/>
</dbReference>
<keyword evidence="4" id="KW-0862">Zinc</keyword>
<feature type="region of interest" description="Disordered" evidence="6">
    <location>
        <begin position="1032"/>
        <end position="1057"/>
    </location>
</feature>
<dbReference type="InterPro" id="IPR017956">
    <property type="entry name" value="AT_hook_DNA-bd_motif"/>
</dbReference>
<evidence type="ECO:0000256" key="2">
    <source>
        <dbReference type="ARBA" id="ARBA00022723"/>
    </source>
</evidence>
<feature type="compositionally biased region" description="Basic and acidic residues" evidence="6">
    <location>
        <begin position="459"/>
        <end position="473"/>
    </location>
</feature>
<feature type="compositionally biased region" description="Polar residues" evidence="6">
    <location>
        <begin position="445"/>
        <end position="454"/>
    </location>
</feature>
<dbReference type="Proteomes" id="UP001237642">
    <property type="component" value="Unassembled WGS sequence"/>
</dbReference>
<dbReference type="InterPro" id="IPR047192">
    <property type="entry name" value="Euk_RPA1_DBD_C"/>
</dbReference>
<dbReference type="PANTHER" id="PTHR47165:SF4">
    <property type="entry name" value="OS03G0429900 PROTEIN"/>
    <property type="match status" value="1"/>
</dbReference>
<feature type="compositionally biased region" description="Acidic residues" evidence="6">
    <location>
        <begin position="434"/>
        <end position="444"/>
    </location>
</feature>
<sequence length="1057" mass="120575">MNEQSEKSQTFDNVTNSGFKHTYPGYVYNVSSNIDFIPRKRGRPRKVIQSTGGTEHDKSICTPVIKKRERKIDDVIEVDIKDPSIVQPPLTEVGTVHSTMFQMPDVLQKRTALLPDTMHSTNHHRASTFSTSRTHYKSMSFFCRESTTDSGGQYMLTENTLPHEDKKYMDEPSAKKRGRPKKLNSSAPILINQDVQSLKKRGRPKKQNNMNVQLNCQPELIAGLPNLLTDHAKHCAQMPALGEHIAKMQNSQPIQMLQSQEQSGPLNDITNLKRKSHKTTILDSRETQISTIRGPVMNSQYNDRIPIVLSNTLSRTPSKTTSKKANTIQTPDILHYAKYKGKEKVDERKYNVCKKKINIPDGIPVTNPHVDSDFDDDFHYLLRSDNDLGPDSDTYIPAQNQHNETHYSSGNQFSEFINKPPVSSMFEEYHFDNPNEEADGDDFSSEGQSENVFSGDSDSDNHSDNHHEDDRNGNTEPNEQHFTTFGEQSFGTDSFGSKDPFVELNVGRRHLPICSEYRSLGGPTYKCTHCNAQMWERERVNKGNRNKAPVFSLCCARGQIKLPELINFVFPDLHSRFTEVSYLRERAILTPTNKVVDHVNDLILEKIEGESFTYSSSDSVQFSVGCHENLTSTFPVEYLNSIKINMMTNVKFDSLDSLDDSKYEWTIKVRVIRIWDTYSTRGDKEFKGRNMLLLDDKIWLSKYTKVVKFDESKGMDRMIRTIEFDFFDIADIHEMISKQSDNNCLIDIIGVLKDEDLLRQRTFHKDVEQRCIRFTLTDGSASIKTCFWDNLGESFLSELMKTTDTPVVVIVSSCRVNEYKAEPYVSNVGATRSVKETKDWNYDACSRCQKEIEMIEGKFRCEKCKRNIPFPEKRFRICLMAEDVTGVAAFILCDREVETVIGKTVFDVIADQEMAGKPEDFPNILKVFEGNAYTLTIRINEENVKKNSHTYTVVDIYQGFEINENNNSDDGDFSGGPNISQYSSTYSMPKSESITPSVQICESKTPDTGKSTTSNRLKRLNDGTVISITDLDEHSHVDDNEKQPKPITLKHIKKEKV</sequence>
<feature type="compositionally biased region" description="Polar residues" evidence="6">
    <location>
        <begin position="977"/>
        <end position="996"/>
    </location>
</feature>
<dbReference type="Gene3D" id="2.40.50.140">
    <property type="entry name" value="Nucleic acid-binding proteins"/>
    <property type="match status" value="1"/>
</dbReference>
<dbReference type="InterPro" id="IPR012340">
    <property type="entry name" value="NA-bd_OB-fold"/>
</dbReference>
<evidence type="ECO:0000313" key="9">
    <source>
        <dbReference type="Proteomes" id="UP001237642"/>
    </source>
</evidence>
<evidence type="ECO:0000256" key="6">
    <source>
        <dbReference type="SAM" id="MobiDB-lite"/>
    </source>
</evidence>
<evidence type="ECO:0000256" key="3">
    <source>
        <dbReference type="ARBA" id="ARBA00022771"/>
    </source>
</evidence>
<feature type="compositionally biased region" description="Basic and acidic residues" evidence="6">
    <location>
        <begin position="1032"/>
        <end position="1044"/>
    </location>
</feature>
<evidence type="ECO:0000259" key="7">
    <source>
        <dbReference type="Pfam" id="PF08646"/>
    </source>
</evidence>
<keyword evidence="5" id="KW-0238">DNA-binding</keyword>
<evidence type="ECO:0000313" key="8">
    <source>
        <dbReference type="EMBL" id="KAK1403069.1"/>
    </source>
</evidence>
<dbReference type="InterPro" id="IPR013955">
    <property type="entry name" value="Rep_factor-A_C"/>
</dbReference>
<feature type="region of interest" description="Disordered" evidence="6">
    <location>
        <begin position="390"/>
        <end position="418"/>
    </location>
</feature>
<accession>A0AAD8NAP9</accession>
<dbReference type="Pfam" id="PF02178">
    <property type="entry name" value="AT_hook"/>
    <property type="match status" value="3"/>
</dbReference>
<keyword evidence="2" id="KW-0479">Metal-binding</keyword>
<name>A0AAD8NAP9_9APIA</name>
<organism evidence="8 9">
    <name type="scientific">Heracleum sosnowskyi</name>
    <dbReference type="NCBI Taxonomy" id="360622"/>
    <lineage>
        <taxon>Eukaryota</taxon>
        <taxon>Viridiplantae</taxon>
        <taxon>Streptophyta</taxon>
        <taxon>Embryophyta</taxon>
        <taxon>Tracheophyta</taxon>
        <taxon>Spermatophyta</taxon>
        <taxon>Magnoliopsida</taxon>
        <taxon>eudicotyledons</taxon>
        <taxon>Gunneridae</taxon>
        <taxon>Pentapetalae</taxon>
        <taxon>asterids</taxon>
        <taxon>campanulids</taxon>
        <taxon>Apiales</taxon>
        <taxon>Apiaceae</taxon>
        <taxon>Apioideae</taxon>
        <taxon>apioid superclade</taxon>
        <taxon>Tordylieae</taxon>
        <taxon>Tordyliinae</taxon>
        <taxon>Heracleum</taxon>
    </lineage>
</organism>
<reference evidence="8" key="2">
    <citation type="submission" date="2023-05" db="EMBL/GenBank/DDBJ databases">
        <authorList>
            <person name="Schelkunov M.I."/>
        </authorList>
    </citation>
    <scope>NUCLEOTIDE SEQUENCE</scope>
    <source>
        <strain evidence="8">Hsosn_3</strain>
        <tissue evidence="8">Leaf</tissue>
    </source>
</reference>
<reference evidence="8" key="1">
    <citation type="submission" date="2023-02" db="EMBL/GenBank/DDBJ databases">
        <title>Genome of toxic invasive species Heracleum sosnowskyi carries increased number of genes despite the absence of recent whole-genome duplications.</title>
        <authorList>
            <person name="Schelkunov M."/>
            <person name="Shtratnikova V."/>
            <person name="Makarenko M."/>
            <person name="Klepikova A."/>
            <person name="Omelchenko D."/>
            <person name="Novikova G."/>
            <person name="Obukhova E."/>
            <person name="Bogdanov V."/>
            <person name="Penin A."/>
            <person name="Logacheva M."/>
        </authorList>
    </citation>
    <scope>NUCLEOTIDE SEQUENCE</scope>
    <source>
        <strain evidence="8">Hsosn_3</strain>
        <tissue evidence="8">Leaf</tissue>
    </source>
</reference>
<dbReference type="AlphaFoldDB" id="A0AAD8NAP9"/>